<evidence type="ECO:0000313" key="1">
    <source>
        <dbReference type="EMBL" id="RZC41393.1"/>
    </source>
</evidence>
<evidence type="ECO:0000313" key="2">
    <source>
        <dbReference type="Proteomes" id="UP000292052"/>
    </source>
</evidence>
<feature type="non-terminal residue" evidence="1">
    <location>
        <position position="1"/>
    </location>
</feature>
<dbReference type="OrthoDB" id="6780688at2759"/>
<reference evidence="1 2" key="1">
    <citation type="submission" date="2017-03" db="EMBL/GenBank/DDBJ databases">
        <title>Genome of the blue death feigning beetle - Asbolus verrucosus.</title>
        <authorList>
            <person name="Rider S.D."/>
        </authorList>
    </citation>
    <scope>NUCLEOTIDE SEQUENCE [LARGE SCALE GENOMIC DNA]</scope>
    <source>
        <strain evidence="1">Butters</strain>
        <tissue evidence="1">Head and leg muscle</tissue>
    </source>
</reference>
<dbReference type="AlphaFoldDB" id="A0A482WA44"/>
<accession>A0A482WA44</accession>
<protein>
    <submittedName>
        <fullName evidence="1">Uncharacterized protein</fullName>
    </submittedName>
</protein>
<name>A0A482WA44_ASBVE</name>
<proteinExistence type="predicted"/>
<sequence length="81" mass="8339">FTFVFILGAAFAAPEPKTDPKAKPGLVAAAYASPLVASPTVAYTSDYTAPLAYSAGYVSPYAAAYSVYSAYPGYSAPFVVV</sequence>
<dbReference type="EMBL" id="QDEB01017615">
    <property type="protein sequence ID" value="RZC41393.1"/>
    <property type="molecule type" value="Genomic_DNA"/>
</dbReference>
<gene>
    <name evidence="1" type="ORF">BDFB_014832</name>
</gene>
<dbReference type="Proteomes" id="UP000292052">
    <property type="component" value="Unassembled WGS sequence"/>
</dbReference>
<organism evidence="1 2">
    <name type="scientific">Asbolus verrucosus</name>
    <name type="common">Desert ironclad beetle</name>
    <dbReference type="NCBI Taxonomy" id="1661398"/>
    <lineage>
        <taxon>Eukaryota</taxon>
        <taxon>Metazoa</taxon>
        <taxon>Ecdysozoa</taxon>
        <taxon>Arthropoda</taxon>
        <taxon>Hexapoda</taxon>
        <taxon>Insecta</taxon>
        <taxon>Pterygota</taxon>
        <taxon>Neoptera</taxon>
        <taxon>Endopterygota</taxon>
        <taxon>Coleoptera</taxon>
        <taxon>Polyphaga</taxon>
        <taxon>Cucujiformia</taxon>
        <taxon>Tenebrionidae</taxon>
        <taxon>Pimeliinae</taxon>
        <taxon>Asbolus</taxon>
    </lineage>
</organism>
<comment type="caution">
    <text evidence="1">The sequence shown here is derived from an EMBL/GenBank/DDBJ whole genome shotgun (WGS) entry which is preliminary data.</text>
</comment>
<keyword evidence="2" id="KW-1185">Reference proteome</keyword>